<dbReference type="CDD" id="cd03132">
    <property type="entry name" value="GATase1_catalase"/>
    <property type="match status" value="1"/>
</dbReference>
<dbReference type="EC" id="1.11.1.6" evidence="3 10"/>
<organism evidence="14 15">
    <name type="scientific">Chryseobacterium endalhagicum</name>
    <dbReference type="NCBI Taxonomy" id="2797638"/>
    <lineage>
        <taxon>Bacteria</taxon>
        <taxon>Pseudomonadati</taxon>
        <taxon>Bacteroidota</taxon>
        <taxon>Flavobacteriia</taxon>
        <taxon>Flavobacteriales</taxon>
        <taxon>Weeksellaceae</taxon>
        <taxon>Chryseobacterium group</taxon>
        <taxon>Chryseobacterium</taxon>
    </lineage>
</organism>
<dbReference type="SUPFAM" id="SSF56634">
    <property type="entry name" value="Heme-dependent catalase-like"/>
    <property type="match status" value="1"/>
</dbReference>
<feature type="domain" description="Catalase core" evidence="13">
    <location>
        <begin position="26"/>
        <end position="414"/>
    </location>
</feature>
<dbReference type="InterPro" id="IPR002226">
    <property type="entry name" value="Catalase_haem_BS"/>
</dbReference>
<dbReference type="Proteomes" id="UP000661696">
    <property type="component" value="Unassembled WGS sequence"/>
</dbReference>
<dbReference type="Pfam" id="PF06628">
    <property type="entry name" value="Catalase-rel"/>
    <property type="match status" value="1"/>
</dbReference>
<keyword evidence="4 10" id="KW-0575">Peroxidase</keyword>
<dbReference type="EMBL" id="JAELVM010000001">
    <property type="protein sequence ID" value="MBL1221098.1"/>
    <property type="molecule type" value="Genomic_DNA"/>
</dbReference>
<keyword evidence="9 10" id="KW-0376">Hydrogen peroxide</keyword>
<dbReference type="CDD" id="cd08155">
    <property type="entry name" value="catalase_clade_2"/>
    <property type="match status" value="1"/>
</dbReference>
<dbReference type="InterPro" id="IPR020835">
    <property type="entry name" value="Catalase_sf"/>
</dbReference>
<keyword evidence="6 10" id="KW-0479">Metal-binding</keyword>
<evidence type="ECO:0000313" key="14">
    <source>
        <dbReference type="EMBL" id="MBL1221098.1"/>
    </source>
</evidence>
<dbReference type="PANTHER" id="PTHR42821">
    <property type="entry name" value="CATALASE"/>
    <property type="match status" value="1"/>
</dbReference>
<evidence type="ECO:0000256" key="12">
    <source>
        <dbReference type="SAM" id="MobiDB-lite"/>
    </source>
</evidence>
<dbReference type="InterPro" id="IPR011614">
    <property type="entry name" value="Catalase_core"/>
</dbReference>
<dbReference type="Pfam" id="PF00199">
    <property type="entry name" value="Catalase"/>
    <property type="match status" value="1"/>
</dbReference>
<dbReference type="PRINTS" id="PR00067">
    <property type="entry name" value="CATALASE"/>
</dbReference>
<dbReference type="InterPro" id="IPR043156">
    <property type="entry name" value="Catalase_clade2_helical"/>
</dbReference>
<protein>
    <recommendedName>
        <fullName evidence="3 10">Catalase</fullName>
        <ecNumber evidence="3 10">1.11.1.6</ecNumber>
    </recommendedName>
</protein>
<evidence type="ECO:0000259" key="13">
    <source>
        <dbReference type="SMART" id="SM01060"/>
    </source>
</evidence>
<dbReference type="InterPro" id="IPR010582">
    <property type="entry name" value="Catalase_immune_responsive"/>
</dbReference>
<dbReference type="Gene3D" id="2.40.180.10">
    <property type="entry name" value="Catalase core domain"/>
    <property type="match status" value="1"/>
</dbReference>
<sequence>MKNENQNEKLDQLNTHSTSNENEKLTTNQGLKINNNQDSLKDGERGSTLLEDFILREKITHFDHERIPERIVHARGSGAHGVFKLSESLAEYTKAKFLTETGKETPVFVRFSTVAGSRGSTDLARDVRGFAVKFYTEEGNYDLVANNMPVFFIQDAMKFPDLVHAVKPEPDNEMPQAASAHDTFWDFISLMPESMHMIMWLMSDRAIPRSLRMMEGFGVHSFKFINDKGKVHFVKFHFKPKLGVHSVAWDEAQKISGTDPDFHRRDLWEAIENGAFPEWDFGVQLIPEEDEHKFDFDLLDPTKLVPEEEVPVQIVGTLTLNKNPNNFFAETEQIAFHPGHIIPGIDFSNDPLLQGRLFSYTDTQLSRLGSPNFHEIPINRSINTVHNNQRDGHMRQQIVKGKTSYEPNSIGGGCPFQAMMSEGGFTSHQERVSGDKIRKRSQSFVDHYSQAKLFYNSQSLPEQTHLQNALIFELSKVTIPEIRERLVGQLAFINKDLAKKVAGKVGVQVKKLKHPNQSLPADSNIEELQSEEREPDTKSSAALSMKDTVKDTIKSRKIGFIIANGADGKAVNSLKTKLEGEGAAVELIAPSLAAVKADDGSLLTPKHSLTSIASVCFDALYICAGAKSAKELMSPENKHHVLNFVNEAYKHCKALYFGADSKEIYNSSNVGQKKHEDPAVITWDTADAGKQFITAISNHRVWELEQERNT</sequence>
<evidence type="ECO:0000256" key="5">
    <source>
        <dbReference type="ARBA" id="ARBA00022617"/>
    </source>
</evidence>
<dbReference type="RefSeq" id="WP_202090401.1">
    <property type="nucleotide sequence ID" value="NZ_JAELVM010000001.1"/>
</dbReference>
<name>A0ABS1QGQ4_9FLAO</name>
<keyword evidence="5 10" id="KW-0349">Heme</keyword>
<dbReference type="GO" id="GO:0004096">
    <property type="term" value="F:catalase activity"/>
    <property type="evidence" value="ECO:0007669"/>
    <property type="project" value="UniProtKB-EC"/>
</dbReference>
<dbReference type="Gene3D" id="1.20.1370.20">
    <property type="match status" value="1"/>
</dbReference>
<evidence type="ECO:0000256" key="4">
    <source>
        <dbReference type="ARBA" id="ARBA00022559"/>
    </source>
</evidence>
<reference evidence="14 15" key="1">
    <citation type="submission" date="2020-12" db="EMBL/GenBank/DDBJ databases">
        <title>Chryseobacterium endoalhailicus sp. nov., isolated from seed of leguminous plant.</title>
        <authorList>
            <person name="Zhang X."/>
        </authorList>
    </citation>
    <scope>NUCLEOTIDE SEQUENCE [LARGE SCALE GENOMIC DNA]</scope>
    <source>
        <strain evidence="14 15">L7</strain>
    </source>
</reference>
<dbReference type="PIRSF" id="PIRSF038927">
    <property type="entry name" value="Catalase_clade2"/>
    <property type="match status" value="1"/>
</dbReference>
<evidence type="ECO:0000256" key="3">
    <source>
        <dbReference type="ARBA" id="ARBA00012314"/>
    </source>
</evidence>
<evidence type="ECO:0000256" key="9">
    <source>
        <dbReference type="ARBA" id="ARBA00023324"/>
    </source>
</evidence>
<evidence type="ECO:0000256" key="10">
    <source>
        <dbReference type="PIRNR" id="PIRNR038927"/>
    </source>
</evidence>
<dbReference type="PANTHER" id="PTHR42821:SF1">
    <property type="entry name" value="CATALASE-B"/>
    <property type="match status" value="1"/>
</dbReference>
<dbReference type="InterPro" id="IPR029062">
    <property type="entry name" value="Class_I_gatase-like"/>
</dbReference>
<keyword evidence="8 10" id="KW-0408">Iron</keyword>
<feature type="compositionally biased region" description="Basic and acidic residues" evidence="12">
    <location>
        <begin position="1"/>
        <end position="11"/>
    </location>
</feature>
<dbReference type="Pfam" id="PF18011">
    <property type="entry name" value="Catalase_C"/>
    <property type="match status" value="1"/>
</dbReference>
<evidence type="ECO:0000256" key="1">
    <source>
        <dbReference type="ARBA" id="ARBA00001971"/>
    </source>
</evidence>
<dbReference type="InterPro" id="IPR024708">
    <property type="entry name" value="Catalase_AS"/>
</dbReference>
<dbReference type="PROSITE" id="PS00437">
    <property type="entry name" value="CATALASE_1"/>
    <property type="match status" value="1"/>
</dbReference>
<dbReference type="InterPro" id="IPR024712">
    <property type="entry name" value="Catalase_clade2"/>
</dbReference>
<dbReference type="PROSITE" id="PS00438">
    <property type="entry name" value="CATALASE_2"/>
    <property type="match status" value="1"/>
</dbReference>
<keyword evidence="7 10" id="KW-0560">Oxidoreductase</keyword>
<gene>
    <name evidence="14" type="ORF">JET18_09625</name>
</gene>
<comment type="similarity">
    <text evidence="2">Belongs to the catalase family. HPII subfamily.</text>
</comment>
<feature type="region of interest" description="Disordered" evidence="12">
    <location>
        <begin position="516"/>
        <end position="543"/>
    </location>
</feature>
<evidence type="ECO:0000256" key="2">
    <source>
        <dbReference type="ARBA" id="ARBA00010660"/>
    </source>
</evidence>
<dbReference type="InterPro" id="IPR041399">
    <property type="entry name" value="Catalase_large_C"/>
</dbReference>
<feature type="region of interest" description="Disordered" evidence="12">
    <location>
        <begin position="1"/>
        <end position="42"/>
    </location>
</feature>
<evidence type="ECO:0000256" key="8">
    <source>
        <dbReference type="ARBA" id="ARBA00023004"/>
    </source>
</evidence>
<keyword evidence="15" id="KW-1185">Reference proteome</keyword>
<evidence type="ECO:0000313" key="15">
    <source>
        <dbReference type="Proteomes" id="UP000661696"/>
    </source>
</evidence>
<accession>A0ABS1QGQ4</accession>
<comment type="caution">
    <text evidence="14">The sequence shown here is derived from an EMBL/GenBank/DDBJ whole genome shotgun (WGS) entry which is preliminary data.</text>
</comment>
<proteinExistence type="inferred from homology"/>
<comment type="catalytic activity">
    <reaction evidence="10 11">
        <text>2 H2O2 = O2 + 2 H2O</text>
        <dbReference type="Rhea" id="RHEA:20309"/>
        <dbReference type="ChEBI" id="CHEBI:15377"/>
        <dbReference type="ChEBI" id="CHEBI:15379"/>
        <dbReference type="ChEBI" id="CHEBI:16240"/>
        <dbReference type="EC" id="1.11.1.6"/>
    </reaction>
</comment>
<evidence type="ECO:0000256" key="7">
    <source>
        <dbReference type="ARBA" id="ARBA00023002"/>
    </source>
</evidence>
<comment type="function">
    <text evidence="10">Decomposes hydrogen peroxide into water and oxygen; serves to protect cells from the toxic effects of hydrogen peroxide.</text>
</comment>
<evidence type="ECO:0000256" key="11">
    <source>
        <dbReference type="RuleBase" id="RU000498"/>
    </source>
</evidence>
<comment type="cofactor">
    <cofactor evidence="1 10">
        <name>heme</name>
        <dbReference type="ChEBI" id="CHEBI:30413"/>
    </cofactor>
</comment>
<dbReference type="InterPro" id="IPR018028">
    <property type="entry name" value="Catalase"/>
</dbReference>
<dbReference type="PROSITE" id="PS51402">
    <property type="entry name" value="CATALASE_3"/>
    <property type="match status" value="1"/>
</dbReference>
<evidence type="ECO:0000256" key="6">
    <source>
        <dbReference type="ARBA" id="ARBA00022723"/>
    </source>
</evidence>
<dbReference type="SMART" id="SM01060">
    <property type="entry name" value="Catalase"/>
    <property type="match status" value="1"/>
</dbReference>
<dbReference type="SUPFAM" id="SSF52317">
    <property type="entry name" value="Class I glutamine amidotransferase-like"/>
    <property type="match status" value="1"/>
</dbReference>
<dbReference type="Gene3D" id="3.40.50.880">
    <property type="match status" value="1"/>
</dbReference>
<feature type="compositionally biased region" description="Polar residues" evidence="12">
    <location>
        <begin position="12"/>
        <end position="38"/>
    </location>
</feature>